<sequence>MKKLLLLFILISSQLYYSQSDCATAIPVCGNLNINYTPTGNGNQELPTSNVPASLCLKSGEHFSVWYKFKIATPGTLNFVIDANVNSDDYDFAVYGPNPTCTPASLLTPIRCNYAGASPTGNTGLAAQTSTYFEAELNVLAGEEYILLVDNFVSSANGFSLSFGGTATLLTPFDNQFAHTYQPNPFVAPLPIKICENPTLFNFNTLSPGIINGNPNFIVQYYLNSSNALDEVSPITTPIMVNANNTYFYAISYIDPVSPTSFLNQCREFGTVNFIDRSFKLSNATLTECNNNNIGTATYNLTAAAINPTSIPNLTIKYYASMADLNNNIPITNAGNYVSAEKTVYAKAVNQYDCSFIAQIQLKFYPTIILTQAKLESCFIENDVTKAKFDLTSAMVTSMSPVTKKFYRTLADATNGVNEIIPANNYITISTDVYVRVFDGNGCWAITKITLVVLPPVKSAVLKDKTICMEDRTTLDAGPGFLSYEWSTGATTQSITGVAVGAYWVKLQTGKCYTIQNVNVYASDQPVVSSLDIANNTVTITANGGVPAYQYSINGTNWQASNVFTGLPRGENTFYVKDSYDCDPVIVTVTVPNLVNAITPNGDNVNDVVDYTALAYKKNLIFTVYNRYGNKIYEADKIRNYKWDGTSGGKKIPTGTYWYSITWTEDNKSKTQIKYDGWILVKNRE</sequence>
<accession>A0ABR8ZGB6</accession>
<protein>
    <submittedName>
        <fullName evidence="2">Gliding motility-associated C-terminal domain-containing protein</fullName>
    </submittedName>
</protein>
<dbReference type="RefSeq" id="WP_191738125.1">
    <property type="nucleotide sequence ID" value="NZ_JACYFS010000008.1"/>
</dbReference>
<evidence type="ECO:0000313" key="2">
    <source>
        <dbReference type="EMBL" id="MBD8084350.1"/>
    </source>
</evidence>
<name>A0ABR8ZGB6_9FLAO</name>
<organism evidence="2 3">
    <name type="scientific">Chryseobacterium caseinilyticum</name>
    <dbReference type="NCBI Taxonomy" id="2771428"/>
    <lineage>
        <taxon>Bacteria</taxon>
        <taxon>Pseudomonadati</taxon>
        <taxon>Bacteroidota</taxon>
        <taxon>Flavobacteriia</taxon>
        <taxon>Flavobacteriales</taxon>
        <taxon>Weeksellaceae</taxon>
        <taxon>Chryseobacterium group</taxon>
        <taxon>Chryseobacterium</taxon>
    </lineage>
</organism>
<reference evidence="2 3" key="1">
    <citation type="submission" date="2020-09" db="EMBL/GenBank/DDBJ databases">
        <title>Genome seq and assembly of Chryseobacterium sp.</title>
        <authorList>
            <person name="Chhetri G."/>
        </authorList>
    </citation>
    <scope>NUCLEOTIDE SEQUENCE [LARGE SCALE GENOMIC DNA]</scope>
    <source>
        <strain evidence="2 3">GCR10</strain>
    </source>
</reference>
<dbReference type="EMBL" id="JACYFS010000008">
    <property type="protein sequence ID" value="MBD8084350.1"/>
    <property type="molecule type" value="Genomic_DNA"/>
</dbReference>
<evidence type="ECO:0000256" key="1">
    <source>
        <dbReference type="SAM" id="SignalP"/>
    </source>
</evidence>
<keyword evidence="1" id="KW-0732">Signal</keyword>
<dbReference type="Proteomes" id="UP000637299">
    <property type="component" value="Unassembled WGS sequence"/>
</dbReference>
<dbReference type="InterPro" id="IPR026341">
    <property type="entry name" value="T9SS_type_B"/>
</dbReference>
<gene>
    <name evidence="2" type="ORF">IC610_18235</name>
</gene>
<feature type="chain" id="PRO_5047051541" evidence="1">
    <location>
        <begin position="19"/>
        <end position="685"/>
    </location>
</feature>
<dbReference type="NCBIfam" id="TIGR04131">
    <property type="entry name" value="Bac_Flav_CTERM"/>
    <property type="match status" value="1"/>
</dbReference>
<comment type="caution">
    <text evidence="2">The sequence shown here is derived from an EMBL/GenBank/DDBJ whole genome shotgun (WGS) entry which is preliminary data.</text>
</comment>
<dbReference type="Pfam" id="PF13585">
    <property type="entry name" value="CHU_C"/>
    <property type="match status" value="1"/>
</dbReference>
<evidence type="ECO:0000313" key="3">
    <source>
        <dbReference type="Proteomes" id="UP000637299"/>
    </source>
</evidence>
<proteinExistence type="predicted"/>
<feature type="signal peptide" evidence="1">
    <location>
        <begin position="1"/>
        <end position="18"/>
    </location>
</feature>
<keyword evidence="3" id="KW-1185">Reference proteome</keyword>